<dbReference type="AlphaFoldDB" id="A0A1U8J5N2"/>
<reference evidence="3" key="2">
    <citation type="submission" date="2025-08" db="UniProtKB">
        <authorList>
            <consortium name="RefSeq"/>
        </authorList>
    </citation>
    <scope>IDENTIFICATION</scope>
</reference>
<reference evidence="2" key="1">
    <citation type="journal article" date="2020" name="Nat. Genet.">
        <title>Genomic diversifications of five Gossypium allopolyploid species and their impact on cotton improvement.</title>
        <authorList>
            <person name="Chen Z.J."/>
            <person name="Sreedasyam A."/>
            <person name="Ando A."/>
            <person name="Song Q."/>
            <person name="De Santiago L.M."/>
            <person name="Hulse-Kemp A.M."/>
            <person name="Ding M."/>
            <person name="Ye W."/>
            <person name="Kirkbride R.C."/>
            <person name="Jenkins J."/>
            <person name="Plott C."/>
            <person name="Lovell J."/>
            <person name="Lin Y.M."/>
            <person name="Vaughn R."/>
            <person name="Liu B."/>
            <person name="Simpson S."/>
            <person name="Scheffler B.E."/>
            <person name="Wen L."/>
            <person name="Saski C.A."/>
            <person name="Grover C.E."/>
            <person name="Hu G."/>
            <person name="Conover J.L."/>
            <person name="Carlson J.W."/>
            <person name="Shu S."/>
            <person name="Boston L.B."/>
            <person name="Williams M."/>
            <person name="Peterson D.G."/>
            <person name="McGee K."/>
            <person name="Jones D.C."/>
            <person name="Wendel J.F."/>
            <person name="Stelly D.M."/>
            <person name="Grimwood J."/>
            <person name="Schmutz J."/>
        </authorList>
    </citation>
    <scope>NUCLEOTIDE SEQUENCE [LARGE SCALE GENOMIC DNA]</scope>
    <source>
        <strain evidence="2">cv. TM-1</strain>
    </source>
</reference>
<evidence type="ECO:0000313" key="2">
    <source>
        <dbReference type="Proteomes" id="UP000818029"/>
    </source>
</evidence>
<dbReference type="RefSeq" id="XP_016683923.1">
    <property type="nucleotide sequence ID" value="XM_016828434.1"/>
</dbReference>
<accession>A0A1U8J5N2</accession>
<evidence type="ECO:0000259" key="1">
    <source>
        <dbReference type="Pfam" id="PF24626"/>
    </source>
</evidence>
<protein>
    <recommendedName>
        <fullName evidence="1">Tf2-1-like SH3-like domain-containing protein</fullName>
    </recommendedName>
</protein>
<dbReference type="PaxDb" id="3635-A0A1U8J5N2"/>
<sequence length="222" mass="25885">MDFVSGLPSTPIKKDSIWVIMDRLTKSAHFIPIWTDCSLQKLAKLYISEIVRLHGADGQSEWVIQIPEDMLWSCCRTPLCWAKLGERQVLGPKLVSETEGKVRLIRDRLKVAFDRQKLYADLKMRDIDYFGGDFIFLKVSPWKKVPRFRRKGKLSLQFVRPYQILKRVGLVAYQLKLPPELNCIHDVFHVSMLMRFQSDPSHIVSIEKIEVKPDLTFKDEPI</sequence>
<dbReference type="Pfam" id="PF24626">
    <property type="entry name" value="SH3_Tf2-1"/>
    <property type="match status" value="1"/>
</dbReference>
<organism evidence="2 3">
    <name type="scientific">Gossypium hirsutum</name>
    <name type="common">Upland cotton</name>
    <name type="synonym">Gossypium mexicanum</name>
    <dbReference type="NCBI Taxonomy" id="3635"/>
    <lineage>
        <taxon>Eukaryota</taxon>
        <taxon>Viridiplantae</taxon>
        <taxon>Streptophyta</taxon>
        <taxon>Embryophyta</taxon>
        <taxon>Tracheophyta</taxon>
        <taxon>Spermatophyta</taxon>
        <taxon>Magnoliopsida</taxon>
        <taxon>eudicotyledons</taxon>
        <taxon>Gunneridae</taxon>
        <taxon>Pentapetalae</taxon>
        <taxon>rosids</taxon>
        <taxon>malvids</taxon>
        <taxon>Malvales</taxon>
        <taxon>Malvaceae</taxon>
        <taxon>Malvoideae</taxon>
        <taxon>Gossypium</taxon>
    </lineage>
</organism>
<dbReference type="PANTHER" id="PTHR46148">
    <property type="entry name" value="CHROMO DOMAIN-CONTAINING PROTEIN"/>
    <property type="match status" value="1"/>
</dbReference>
<evidence type="ECO:0000313" key="3">
    <source>
        <dbReference type="RefSeq" id="XP_016683923.1"/>
    </source>
</evidence>
<keyword evidence="2" id="KW-1185">Reference proteome</keyword>
<name>A0A1U8J5N2_GOSHI</name>
<gene>
    <name evidence="3" type="primary">LOC107902217</name>
</gene>
<dbReference type="PANTHER" id="PTHR46148:SF44">
    <property type="entry name" value="GAG-POL POLYPROTEIN"/>
    <property type="match status" value="1"/>
</dbReference>
<feature type="domain" description="Tf2-1-like SH3-like" evidence="1">
    <location>
        <begin position="132"/>
        <end position="196"/>
    </location>
</feature>
<proteinExistence type="predicted"/>
<dbReference type="KEGG" id="ghi:107902217"/>
<dbReference type="GeneID" id="107902217"/>
<dbReference type="Proteomes" id="UP000818029">
    <property type="component" value="Chromosome D05"/>
</dbReference>
<dbReference type="STRING" id="3635.A0A1U8J5N2"/>
<dbReference type="InterPro" id="IPR056924">
    <property type="entry name" value="SH3_Tf2-1"/>
</dbReference>